<proteinExistence type="predicted"/>
<evidence type="ECO:0000313" key="2">
    <source>
        <dbReference type="EMBL" id="KAJ1253601.1"/>
    </source>
</evidence>
<protein>
    <submittedName>
        <fullName evidence="2">Uncharacterized protein</fullName>
    </submittedName>
</protein>
<dbReference type="OrthoDB" id="10248838at2759"/>
<dbReference type="SUPFAM" id="SSF141678">
    <property type="entry name" value="MAL13P1.257-like"/>
    <property type="match status" value="1"/>
</dbReference>
<reference evidence="2 3" key="1">
    <citation type="submission" date="2022-10" db="EMBL/GenBank/DDBJ databases">
        <title>WGS assembly of Paspalum vaginatum 540-79.</title>
        <authorList>
            <person name="Sun G."/>
            <person name="Wase N."/>
            <person name="Shu S."/>
            <person name="Jenkins J."/>
            <person name="Zhou B."/>
            <person name="Torres-Rodriguez J."/>
            <person name="Chen C."/>
            <person name="Sandor L."/>
            <person name="Plott C."/>
            <person name="Yoshinga Y."/>
            <person name="Daum C."/>
            <person name="Qi P."/>
            <person name="Barry K."/>
            <person name="Lipzen A."/>
            <person name="Berry L."/>
            <person name="Pedersen C."/>
            <person name="Gottilla T."/>
            <person name="Foltz A."/>
            <person name="Yu H."/>
            <person name="O'Malley R."/>
            <person name="Zhang C."/>
            <person name="Devos K."/>
            <person name="Sigmon B."/>
            <person name="Yu B."/>
            <person name="Obata T."/>
            <person name="Schmutz J."/>
            <person name="Schnable J."/>
        </authorList>
    </citation>
    <scope>NUCLEOTIDE SEQUENCE [LARGE SCALE GENOMIC DNA]</scope>
    <source>
        <strain evidence="3">cv. 540-79</strain>
    </source>
</reference>
<evidence type="ECO:0000313" key="1">
    <source>
        <dbReference type="EMBL" id="KAJ1253483.1"/>
    </source>
</evidence>
<name>A0A9W8CDC1_9POAL</name>
<dbReference type="EMBL" id="MU631172">
    <property type="protein sequence ID" value="KAJ1253483.1"/>
    <property type="molecule type" value="Genomic_DNA"/>
</dbReference>
<dbReference type="Proteomes" id="UP001164776">
    <property type="component" value="Unassembled WGS sequence"/>
</dbReference>
<dbReference type="EMBL" id="MU630940">
    <property type="protein sequence ID" value="KAJ1253601.1"/>
    <property type="molecule type" value="Genomic_DNA"/>
</dbReference>
<gene>
    <name evidence="2" type="ORF">BS78_K227800</name>
    <name evidence="1" type="ORF">BS78_K250400</name>
</gene>
<dbReference type="AlphaFoldDB" id="A0A9W8CDC1"/>
<accession>A0A9W8CDC1</accession>
<keyword evidence="3" id="KW-1185">Reference proteome</keyword>
<comment type="caution">
    <text evidence="2">The sequence shown here is derived from an EMBL/GenBank/DDBJ whole genome shotgun (WGS) entry which is preliminary data.</text>
</comment>
<sequence>MEGERQLYFLTVEADLGGFRALGPPKGFGDTSIGHFIGVECVWCQERSVKDVCLFVMPSGTTACTSTWTPRDLPRHCYPKCRSDAHIIKKCKSCGKLGSVEVIPFPAGEANTIALLCIGYKPTAYHPGQGWVVTTPGGDQVAVNWFTNNGGTKDFKGQNIISMEGISVKNVKFQLSKVQA</sequence>
<organism evidence="2 3">
    <name type="scientific">Paspalum vaginatum</name>
    <name type="common">seashore paspalum</name>
    <dbReference type="NCBI Taxonomy" id="158149"/>
    <lineage>
        <taxon>Eukaryota</taxon>
        <taxon>Viridiplantae</taxon>
        <taxon>Streptophyta</taxon>
        <taxon>Embryophyta</taxon>
        <taxon>Tracheophyta</taxon>
        <taxon>Spermatophyta</taxon>
        <taxon>Magnoliopsida</taxon>
        <taxon>Liliopsida</taxon>
        <taxon>Poales</taxon>
        <taxon>Poaceae</taxon>
        <taxon>PACMAD clade</taxon>
        <taxon>Panicoideae</taxon>
        <taxon>Andropogonodae</taxon>
        <taxon>Paspaleae</taxon>
        <taxon>Paspalinae</taxon>
        <taxon>Paspalum</taxon>
    </lineage>
</organism>
<evidence type="ECO:0000313" key="3">
    <source>
        <dbReference type="Proteomes" id="UP001164776"/>
    </source>
</evidence>